<dbReference type="AlphaFoldDB" id="A0A2C9W4V4"/>
<dbReference type="STRING" id="3983.A0A2C9W4V4"/>
<dbReference type="GO" id="GO:0009408">
    <property type="term" value="P:response to heat"/>
    <property type="evidence" value="ECO:0000318"/>
    <property type="project" value="GO_Central"/>
</dbReference>
<sequence>MDLGLMGLEAPLLHSIQQIMNMTDDVEKSFNSPRRTYVRDAKAMASIGERKREEEKEGVKYLRMERRVDKFMRKFPLPENANTNAISAVCQDGILTVTVEKLPPPEPKKPKTVEVKAA</sequence>
<dbReference type="InterPro" id="IPR008978">
    <property type="entry name" value="HSP20-like_chaperone"/>
</dbReference>
<evidence type="ECO:0000256" key="1">
    <source>
        <dbReference type="ARBA" id="ARBA00023016"/>
    </source>
</evidence>
<accession>A0A2C9W4V4</accession>
<gene>
    <name evidence="5" type="ORF">MANES_03G051500</name>
</gene>
<feature type="domain" description="SHSP" evidence="4">
    <location>
        <begin position="1"/>
        <end position="116"/>
    </location>
</feature>
<name>A0A2C9W4V4_MANES</name>
<dbReference type="GO" id="GO:0042542">
    <property type="term" value="P:response to hydrogen peroxide"/>
    <property type="evidence" value="ECO:0000318"/>
    <property type="project" value="GO_Central"/>
</dbReference>
<evidence type="ECO:0000259" key="4">
    <source>
        <dbReference type="PROSITE" id="PS01031"/>
    </source>
</evidence>
<organism evidence="5">
    <name type="scientific">Manihot esculenta</name>
    <name type="common">Cassava</name>
    <name type="synonym">Jatropha manihot</name>
    <dbReference type="NCBI Taxonomy" id="3983"/>
    <lineage>
        <taxon>Eukaryota</taxon>
        <taxon>Viridiplantae</taxon>
        <taxon>Streptophyta</taxon>
        <taxon>Embryophyta</taxon>
        <taxon>Tracheophyta</taxon>
        <taxon>Spermatophyta</taxon>
        <taxon>Magnoliopsida</taxon>
        <taxon>eudicotyledons</taxon>
        <taxon>Gunneridae</taxon>
        <taxon>Pentapetalae</taxon>
        <taxon>rosids</taxon>
        <taxon>fabids</taxon>
        <taxon>Malpighiales</taxon>
        <taxon>Euphorbiaceae</taxon>
        <taxon>Crotonoideae</taxon>
        <taxon>Manihoteae</taxon>
        <taxon>Manihot</taxon>
    </lineage>
</organism>
<protein>
    <recommendedName>
        <fullName evidence="4">SHSP domain-containing protein</fullName>
    </recommendedName>
</protein>
<dbReference type="GO" id="GO:0006457">
    <property type="term" value="P:protein folding"/>
    <property type="evidence" value="ECO:0000318"/>
    <property type="project" value="GO_Central"/>
</dbReference>
<dbReference type="SUPFAM" id="SSF49764">
    <property type="entry name" value="HSP20-like chaperones"/>
    <property type="match status" value="1"/>
</dbReference>
<reference evidence="5" key="1">
    <citation type="submission" date="2016-02" db="EMBL/GenBank/DDBJ databases">
        <title>WGS assembly of Manihot esculenta.</title>
        <authorList>
            <person name="Bredeson J.V."/>
            <person name="Prochnik S.E."/>
            <person name="Lyons J.B."/>
            <person name="Schmutz J."/>
            <person name="Grimwood J."/>
            <person name="Vrebalov J."/>
            <person name="Bart R.S."/>
            <person name="Amuge T."/>
            <person name="Ferguson M.E."/>
            <person name="Green R."/>
            <person name="Putnam N."/>
            <person name="Stites J."/>
            <person name="Rounsley S."/>
            <person name="Rokhsar D.S."/>
        </authorList>
    </citation>
    <scope>NUCLEOTIDE SEQUENCE [LARGE SCALE GENOMIC DNA]</scope>
    <source>
        <tissue evidence="5">Leaf</tissue>
    </source>
</reference>
<dbReference type="CDD" id="cd06464">
    <property type="entry name" value="ACD_sHsps-like"/>
    <property type="match status" value="1"/>
</dbReference>
<dbReference type="OMA" id="VQMENDN"/>
<dbReference type="PANTHER" id="PTHR11527">
    <property type="entry name" value="HEAT-SHOCK PROTEIN 20 FAMILY MEMBER"/>
    <property type="match status" value="1"/>
</dbReference>
<dbReference type="InterPro" id="IPR031107">
    <property type="entry name" value="Small_HSP"/>
</dbReference>
<comment type="similarity">
    <text evidence="2 3">Belongs to the small heat shock protein (HSP20) family.</text>
</comment>
<dbReference type="GO" id="GO:0051082">
    <property type="term" value="F:unfolded protein binding"/>
    <property type="evidence" value="ECO:0000318"/>
    <property type="project" value="GO_Central"/>
</dbReference>
<dbReference type="PROSITE" id="PS01031">
    <property type="entry name" value="SHSP"/>
    <property type="match status" value="1"/>
</dbReference>
<dbReference type="GO" id="GO:0009651">
    <property type="term" value="P:response to salt stress"/>
    <property type="evidence" value="ECO:0000318"/>
    <property type="project" value="GO_Central"/>
</dbReference>
<dbReference type="InterPro" id="IPR002068">
    <property type="entry name" value="A-crystallin/Hsp20_dom"/>
</dbReference>
<dbReference type="Pfam" id="PF00011">
    <property type="entry name" value="HSP20"/>
    <property type="match status" value="1"/>
</dbReference>
<evidence type="ECO:0000313" key="5">
    <source>
        <dbReference type="EMBL" id="OAY54139.1"/>
    </source>
</evidence>
<dbReference type="Gene3D" id="2.60.40.790">
    <property type="match status" value="1"/>
</dbReference>
<evidence type="ECO:0000256" key="2">
    <source>
        <dbReference type="PROSITE-ProRule" id="PRU00285"/>
    </source>
</evidence>
<dbReference type="EMBL" id="CM004389">
    <property type="protein sequence ID" value="OAY54139.1"/>
    <property type="molecule type" value="Genomic_DNA"/>
</dbReference>
<proteinExistence type="inferred from homology"/>
<evidence type="ECO:0000256" key="3">
    <source>
        <dbReference type="RuleBase" id="RU003616"/>
    </source>
</evidence>
<dbReference type="GO" id="GO:0051259">
    <property type="term" value="P:protein complex oligomerization"/>
    <property type="evidence" value="ECO:0000318"/>
    <property type="project" value="GO_Central"/>
</dbReference>
<keyword evidence="1" id="KW-0346">Stress response</keyword>